<accession>A0A0E9TCY6</accession>
<dbReference type="AlphaFoldDB" id="A0A0E9TCY6"/>
<reference evidence="1" key="2">
    <citation type="journal article" date="2015" name="Fish Shellfish Immunol.">
        <title>Early steps in the European eel (Anguilla anguilla)-Vibrio vulnificus interaction in the gills: Role of the RtxA13 toxin.</title>
        <authorList>
            <person name="Callol A."/>
            <person name="Pajuelo D."/>
            <person name="Ebbesson L."/>
            <person name="Teles M."/>
            <person name="MacKenzie S."/>
            <person name="Amaro C."/>
        </authorList>
    </citation>
    <scope>NUCLEOTIDE SEQUENCE</scope>
</reference>
<reference evidence="1" key="1">
    <citation type="submission" date="2014-11" db="EMBL/GenBank/DDBJ databases">
        <authorList>
            <person name="Amaro Gonzalez C."/>
        </authorList>
    </citation>
    <scope>NUCLEOTIDE SEQUENCE</scope>
</reference>
<evidence type="ECO:0000313" key="1">
    <source>
        <dbReference type="EMBL" id="JAH50740.1"/>
    </source>
</evidence>
<proteinExistence type="predicted"/>
<organism evidence="1">
    <name type="scientific">Anguilla anguilla</name>
    <name type="common">European freshwater eel</name>
    <name type="synonym">Muraena anguilla</name>
    <dbReference type="NCBI Taxonomy" id="7936"/>
    <lineage>
        <taxon>Eukaryota</taxon>
        <taxon>Metazoa</taxon>
        <taxon>Chordata</taxon>
        <taxon>Craniata</taxon>
        <taxon>Vertebrata</taxon>
        <taxon>Euteleostomi</taxon>
        <taxon>Actinopterygii</taxon>
        <taxon>Neopterygii</taxon>
        <taxon>Teleostei</taxon>
        <taxon>Anguilliformes</taxon>
        <taxon>Anguillidae</taxon>
        <taxon>Anguilla</taxon>
    </lineage>
</organism>
<sequence length="37" mass="4156">MLGYIAKSTIKSKEVILILYNTGRRTECGTVGKELRL</sequence>
<protein>
    <submittedName>
        <fullName evidence="1">Uncharacterized protein</fullName>
    </submittedName>
</protein>
<dbReference type="EMBL" id="GBXM01057837">
    <property type="protein sequence ID" value="JAH50740.1"/>
    <property type="molecule type" value="Transcribed_RNA"/>
</dbReference>
<name>A0A0E9TCY6_ANGAN</name>